<evidence type="ECO:0000256" key="5">
    <source>
        <dbReference type="ARBA" id="ARBA00023163"/>
    </source>
</evidence>
<dbReference type="CDD" id="cd06171">
    <property type="entry name" value="Sigma70_r4"/>
    <property type="match status" value="1"/>
</dbReference>
<evidence type="ECO:0000313" key="8">
    <source>
        <dbReference type="EMBL" id="HJF94250.1"/>
    </source>
</evidence>
<gene>
    <name evidence="8" type="ORF">K8V82_05595</name>
</gene>
<evidence type="ECO:0000313" key="9">
    <source>
        <dbReference type="Proteomes" id="UP000769156"/>
    </source>
</evidence>
<keyword evidence="4" id="KW-0238">DNA-binding</keyword>
<dbReference type="GO" id="GO:0003677">
    <property type="term" value="F:DNA binding"/>
    <property type="evidence" value="ECO:0007669"/>
    <property type="project" value="UniProtKB-KW"/>
</dbReference>
<evidence type="ECO:0000259" key="7">
    <source>
        <dbReference type="Pfam" id="PF08281"/>
    </source>
</evidence>
<feature type="domain" description="RNA polymerase sigma-70 region 2" evidence="6">
    <location>
        <begin position="8"/>
        <end position="75"/>
    </location>
</feature>
<dbReference type="NCBIfam" id="TIGR02937">
    <property type="entry name" value="sigma70-ECF"/>
    <property type="match status" value="1"/>
</dbReference>
<dbReference type="InterPro" id="IPR014284">
    <property type="entry name" value="RNA_pol_sigma-70_dom"/>
</dbReference>
<dbReference type="InterPro" id="IPR039425">
    <property type="entry name" value="RNA_pol_sigma-70-like"/>
</dbReference>
<evidence type="ECO:0000256" key="2">
    <source>
        <dbReference type="ARBA" id="ARBA00023015"/>
    </source>
</evidence>
<dbReference type="Pfam" id="PF08281">
    <property type="entry name" value="Sigma70_r4_2"/>
    <property type="match status" value="1"/>
</dbReference>
<dbReference type="Proteomes" id="UP000769156">
    <property type="component" value="Unassembled WGS sequence"/>
</dbReference>
<comment type="similarity">
    <text evidence="1">Belongs to the sigma-70 factor family. ECF subfamily.</text>
</comment>
<name>A0A921I1A7_9FIRM</name>
<dbReference type="Gene3D" id="1.10.10.10">
    <property type="entry name" value="Winged helix-like DNA-binding domain superfamily/Winged helix DNA-binding domain"/>
    <property type="match status" value="1"/>
</dbReference>
<evidence type="ECO:0000256" key="3">
    <source>
        <dbReference type="ARBA" id="ARBA00023082"/>
    </source>
</evidence>
<comment type="caution">
    <text evidence="8">The sequence shown here is derived from an EMBL/GenBank/DDBJ whole genome shotgun (WGS) entry which is preliminary data.</text>
</comment>
<protein>
    <submittedName>
        <fullName evidence="8">RNA polymerase sigma factor</fullName>
    </submittedName>
</protein>
<accession>A0A921I1A7</accession>
<dbReference type="PANTHER" id="PTHR43133">
    <property type="entry name" value="RNA POLYMERASE ECF-TYPE SIGMA FACTO"/>
    <property type="match status" value="1"/>
</dbReference>
<dbReference type="SUPFAM" id="SSF88659">
    <property type="entry name" value="Sigma3 and sigma4 domains of RNA polymerase sigma factors"/>
    <property type="match status" value="1"/>
</dbReference>
<keyword evidence="3" id="KW-0731">Sigma factor</keyword>
<organism evidence="8 9">
    <name type="scientific">Lachnoclostridium phocaeense</name>
    <dbReference type="NCBI Taxonomy" id="1871021"/>
    <lineage>
        <taxon>Bacteria</taxon>
        <taxon>Bacillati</taxon>
        <taxon>Bacillota</taxon>
        <taxon>Clostridia</taxon>
        <taxon>Lachnospirales</taxon>
        <taxon>Lachnospiraceae</taxon>
    </lineage>
</organism>
<keyword evidence="2" id="KW-0805">Transcription regulation</keyword>
<reference evidence="8" key="2">
    <citation type="submission" date="2021-09" db="EMBL/GenBank/DDBJ databases">
        <authorList>
            <person name="Gilroy R."/>
        </authorList>
    </citation>
    <scope>NUCLEOTIDE SEQUENCE</scope>
    <source>
        <strain evidence="8">ChiSjej5B23-16112</strain>
    </source>
</reference>
<sequence>MKADFEELYQRFFKDVYLFVLSMSRDPHTAEEVTQETFFRALKEIRHFRGNCSVTSWLCQIARNLYLDQLRKNRRLLPESDVEESLASRQSPSSDVAETCIQKEDALSIYRILHCLDEPYKEVFILRTLGELSFREIGDIFGKEESWARVTYHRARMKILKELPDGSLP</sequence>
<dbReference type="PANTHER" id="PTHR43133:SF8">
    <property type="entry name" value="RNA POLYMERASE SIGMA FACTOR HI_1459-RELATED"/>
    <property type="match status" value="1"/>
</dbReference>
<evidence type="ECO:0000256" key="1">
    <source>
        <dbReference type="ARBA" id="ARBA00010641"/>
    </source>
</evidence>
<reference evidence="8" key="1">
    <citation type="journal article" date="2021" name="PeerJ">
        <title>Extensive microbial diversity within the chicken gut microbiome revealed by metagenomics and culture.</title>
        <authorList>
            <person name="Gilroy R."/>
            <person name="Ravi A."/>
            <person name="Getino M."/>
            <person name="Pursley I."/>
            <person name="Horton D.L."/>
            <person name="Alikhan N.F."/>
            <person name="Baker D."/>
            <person name="Gharbi K."/>
            <person name="Hall N."/>
            <person name="Watson M."/>
            <person name="Adriaenssens E.M."/>
            <person name="Foster-Nyarko E."/>
            <person name="Jarju S."/>
            <person name="Secka A."/>
            <person name="Antonio M."/>
            <person name="Oren A."/>
            <person name="Chaudhuri R.R."/>
            <person name="La Ragione R."/>
            <person name="Hildebrand F."/>
            <person name="Pallen M.J."/>
        </authorList>
    </citation>
    <scope>NUCLEOTIDE SEQUENCE</scope>
    <source>
        <strain evidence="8">ChiSjej5B23-16112</strain>
    </source>
</reference>
<dbReference type="InterPro" id="IPR013324">
    <property type="entry name" value="RNA_pol_sigma_r3/r4-like"/>
</dbReference>
<dbReference type="InterPro" id="IPR036388">
    <property type="entry name" value="WH-like_DNA-bd_sf"/>
</dbReference>
<dbReference type="SUPFAM" id="SSF88946">
    <property type="entry name" value="Sigma2 domain of RNA polymerase sigma factors"/>
    <property type="match status" value="1"/>
</dbReference>
<dbReference type="EMBL" id="DYVY01000090">
    <property type="protein sequence ID" value="HJF94250.1"/>
    <property type="molecule type" value="Genomic_DNA"/>
</dbReference>
<dbReference type="GO" id="GO:0016987">
    <property type="term" value="F:sigma factor activity"/>
    <property type="evidence" value="ECO:0007669"/>
    <property type="project" value="UniProtKB-KW"/>
</dbReference>
<dbReference type="Pfam" id="PF04542">
    <property type="entry name" value="Sigma70_r2"/>
    <property type="match status" value="1"/>
</dbReference>
<proteinExistence type="inferred from homology"/>
<evidence type="ECO:0000256" key="4">
    <source>
        <dbReference type="ARBA" id="ARBA00023125"/>
    </source>
</evidence>
<dbReference type="InterPro" id="IPR013325">
    <property type="entry name" value="RNA_pol_sigma_r2"/>
</dbReference>
<dbReference type="RefSeq" id="WP_281725129.1">
    <property type="nucleotide sequence ID" value="NZ_CALKQL010000020.1"/>
</dbReference>
<dbReference type="Gene3D" id="1.10.1740.10">
    <property type="match status" value="1"/>
</dbReference>
<feature type="domain" description="RNA polymerase sigma factor 70 region 4 type 2" evidence="7">
    <location>
        <begin position="108"/>
        <end position="159"/>
    </location>
</feature>
<dbReference type="AlphaFoldDB" id="A0A921I1A7"/>
<keyword evidence="5" id="KW-0804">Transcription</keyword>
<evidence type="ECO:0000259" key="6">
    <source>
        <dbReference type="Pfam" id="PF04542"/>
    </source>
</evidence>
<dbReference type="InterPro" id="IPR007627">
    <property type="entry name" value="RNA_pol_sigma70_r2"/>
</dbReference>
<dbReference type="GO" id="GO:0006352">
    <property type="term" value="P:DNA-templated transcription initiation"/>
    <property type="evidence" value="ECO:0007669"/>
    <property type="project" value="InterPro"/>
</dbReference>
<dbReference type="InterPro" id="IPR013249">
    <property type="entry name" value="RNA_pol_sigma70_r4_t2"/>
</dbReference>